<dbReference type="InterPro" id="IPR004843">
    <property type="entry name" value="Calcineurin-like_PHP"/>
</dbReference>
<keyword evidence="3" id="KW-0269">Exonuclease</keyword>
<dbReference type="Pfam" id="PF00149">
    <property type="entry name" value="Metallophos"/>
    <property type="match status" value="1"/>
</dbReference>
<dbReference type="PATRIC" id="fig|631454.5.peg.3686"/>
<dbReference type="AlphaFoldDB" id="V4QS55"/>
<dbReference type="SUPFAM" id="SSF56300">
    <property type="entry name" value="Metallo-dependent phosphatases"/>
    <property type="match status" value="1"/>
</dbReference>
<proteinExistence type="predicted"/>
<evidence type="ECO:0000259" key="2">
    <source>
        <dbReference type="Pfam" id="PF00149"/>
    </source>
</evidence>
<protein>
    <submittedName>
        <fullName evidence="3">DNA repair exonuclease family protein YhaO</fullName>
    </submittedName>
</protein>
<evidence type="ECO:0000256" key="1">
    <source>
        <dbReference type="ARBA" id="ARBA00022801"/>
    </source>
</evidence>
<dbReference type="CDD" id="cd00840">
    <property type="entry name" value="MPP_Mre11_N"/>
    <property type="match status" value="1"/>
</dbReference>
<keyword evidence="4" id="KW-1185">Reference proteome</keyword>
<dbReference type="eggNOG" id="COG0420">
    <property type="taxonomic scope" value="Bacteria"/>
</dbReference>
<gene>
    <name evidence="3" type="ORF">N177_3733</name>
</gene>
<evidence type="ECO:0000313" key="3">
    <source>
        <dbReference type="EMBL" id="ESR22597.1"/>
    </source>
</evidence>
<reference evidence="3 4" key="1">
    <citation type="journal article" date="2014" name="Genome Announc.">
        <title>Draft Genome Sequence of Lutibaculum baratangense Strain AMV1T, Isolated from a Mud Volcano in Andamans, India.</title>
        <authorList>
            <person name="Singh A."/>
            <person name="Sreenivas A."/>
            <person name="Sathyanarayana Reddy G."/>
            <person name="Pinnaka A.K."/>
            <person name="Shivaji S."/>
        </authorList>
    </citation>
    <scope>NUCLEOTIDE SEQUENCE [LARGE SCALE GENOMIC DNA]</scope>
    <source>
        <strain evidence="3 4">AMV1</strain>
    </source>
</reference>
<dbReference type="RefSeq" id="WP_023433843.1">
    <property type="nucleotide sequence ID" value="NZ_AWXZ01000040.1"/>
</dbReference>
<dbReference type="PANTHER" id="PTHR30337:SF7">
    <property type="entry name" value="PHOSPHOESTERASE"/>
    <property type="match status" value="1"/>
</dbReference>
<dbReference type="InterPro" id="IPR029052">
    <property type="entry name" value="Metallo-depent_PP-like"/>
</dbReference>
<dbReference type="Gene3D" id="3.60.21.10">
    <property type="match status" value="1"/>
</dbReference>
<accession>V4QS55</accession>
<organism evidence="3 4">
    <name type="scientific">Lutibaculum baratangense AMV1</name>
    <dbReference type="NCBI Taxonomy" id="631454"/>
    <lineage>
        <taxon>Bacteria</taxon>
        <taxon>Pseudomonadati</taxon>
        <taxon>Pseudomonadota</taxon>
        <taxon>Alphaproteobacteria</taxon>
        <taxon>Hyphomicrobiales</taxon>
        <taxon>Tepidamorphaceae</taxon>
        <taxon>Lutibaculum</taxon>
    </lineage>
</organism>
<dbReference type="PANTHER" id="PTHR30337">
    <property type="entry name" value="COMPONENT OF ATP-DEPENDENT DSDNA EXONUCLEASE"/>
    <property type="match status" value="1"/>
</dbReference>
<dbReference type="InterPro" id="IPR014576">
    <property type="entry name" value="Pesterase_YhaO"/>
</dbReference>
<dbReference type="GO" id="GO:0004527">
    <property type="term" value="F:exonuclease activity"/>
    <property type="evidence" value="ECO:0007669"/>
    <property type="project" value="UniProtKB-KW"/>
</dbReference>
<dbReference type="STRING" id="631454.N177_3733"/>
<comment type="caution">
    <text evidence="3">The sequence shown here is derived from an EMBL/GenBank/DDBJ whole genome shotgun (WGS) entry which is preliminary data.</text>
</comment>
<dbReference type="InterPro" id="IPR050535">
    <property type="entry name" value="DNA_Repair-Maintenance_Comp"/>
</dbReference>
<keyword evidence="3" id="KW-0540">Nuclease</keyword>
<dbReference type="InterPro" id="IPR041796">
    <property type="entry name" value="Mre11_N"/>
</dbReference>
<name>V4QS55_9HYPH</name>
<evidence type="ECO:0000313" key="4">
    <source>
        <dbReference type="Proteomes" id="UP000017819"/>
    </source>
</evidence>
<feature type="domain" description="Calcineurin-like phosphoesterase" evidence="2">
    <location>
        <begin position="4"/>
        <end position="199"/>
    </location>
</feature>
<dbReference type="PIRSF" id="PIRSF033091">
    <property type="entry name" value="Pesterase_YhaO"/>
    <property type="match status" value="1"/>
</dbReference>
<dbReference type="Proteomes" id="UP000017819">
    <property type="component" value="Unassembled WGS sequence"/>
</dbReference>
<dbReference type="OrthoDB" id="9773856at2"/>
<keyword evidence="1" id="KW-0378">Hydrolase</keyword>
<dbReference type="EMBL" id="AWXZ01000040">
    <property type="protein sequence ID" value="ESR22597.1"/>
    <property type="molecule type" value="Genomic_DNA"/>
</dbReference>
<sequence>MTSFRFLHAADLHLGSPFQGLAVKDPEIAARFAEATRKAFANLVARAIEERVAFVVIAGDVYDGEWKDNTVGLFFNREVARLDREGIPLFLLRGNHDADSVVTRSITLPPSVSQFETRRPTTFRIEHLKVALHGQGFAERAATENLSLGYPPPVAGHFNIGVLHTSLTGRPPHANYAPCGIEDLKGRGYDYWALGHVHEHEIVCTDPHVVFPGNLQGRSIRETGAKGAVIVSVEEGRVTSLEHAALDEARWALAEVDVAGAEDLSGLLGQVERALAPVAAEAEGRLLALRLRLTGETPMRRHLVANRASVGDEIQAACHRLHPDIWLEKLDMRLADPAGPRAPAADPALDLAAILEGLASDPEMIARARSVIAEVAGKLPAGLGALDAPLGDDAETLLAEARDVLLERAGGA</sequence>